<protein>
    <submittedName>
        <fullName evidence="1">Uncharacterized protein</fullName>
    </submittedName>
</protein>
<accession>F4XNQ4</accession>
<organism evidence="1 2">
    <name type="scientific">Moorena producens 3L</name>
    <dbReference type="NCBI Taxonomy" id="489825"/>
    <lineage>
        <taxon>Bacteria</taxon>
        <taxon>Bacillati</taxon>
        <taxon>Cyanobacteriota</taxon>
        <taxon>Cyanophyceae</taxon>
        <taxon>Coleofasciculales</taxon>
        <taxon>Coleofasciculaceae</taxon>
        <taxon>Moorena</taxon>
    </lineage>
</organism>
<gene>
    <name evidence="1" type="ORF">LYNGBM3L_25970</name>
</gene>
<dbReference type="Proteomes" id="UP000003959">
    <property type="component" value="Unassembled WGS sequence"/>
</dbReference>
<evidence type="ECO:0000313" key="1">
    <source>
        <dbReference type="EMBL" id="EGJ33675.1"/>
    </source>
</evidence>
<dbReference type="HOGENOM" id="CLU_3170361_0_0_3"/>
<name>F4XNQ4_9CYAN</name>
<proteinExistence type="predicted"/>
<evidence type="ECO:0000313" key="2">
    <source>
        <dbReference type="Proteomes" id="UP000003959"/>
    </source>
</evidence>
<dbReference type="EMBL" id="GL890841">
    <property type="protein sequence ID" value="EGJ33675.1"/>
    <property type="molecule type" value="Genomic_DNA"/>
</dbReference>
<keyword evidence="2" id="KW-1185">Reference proteome</keyword>
<dbReference type="AlphaFoldDB" id="F4XNQ4"/>
<reference evidence="2" key="1">
    <citation type="journal article" date="2011" name="Proc. Natl. Acad. Sci. U.S.A.">
        <title>Genomic insights into the physiology and ecology of the marine filamentous cyanobacterium Lyngbya majuscula.</title>
        <authorList>
            <person name="Jones A.C."/>
            <person name="Monroe E.A."/>
            <person name="Podell S."/>
            <person name="Hess W.R."/>
            <person name="Klages S."/>
            <person name="Esquenazi E."/>
            <person name="Niessen S."/>
            <person name="Hoover H."/>
            <person name="Rothmann M."/>
            <person name="Lasken R.S."/>
            <person name="Yates J.R.III."/>
            <person name="Reinhardt R."/>
            <person name="Kube M."/>
            <person name="Burkart M.D."/>
            <person name="Allen E.E."/>
            <person name="Dorrestein P.C."/>
            <person name="Gerwick W.H."/>
            <person name="Gerwick L."/>
        </authorList>
    </citation>
    <scope>NUCLEOTIDE SEQUENCE [LARGE SCALE GENOMIC DNA]</scope>
    <source>
        <strain evidence="2">3L</strain>
    </source>
</reference>
<sequence length="47" mass="5074">MGSAPERFTKLAIAKVSTAHQTINHNGSSTQVDVGWAVHQKDSPSWP</sequence>